<organism evidence="11 12">
    <name type="scientific">Tritrichomonas foetus</name>
    <dbReference type="NCBI Taxonomy" id="1144522"/>
    <lineage>
        <taxon>Eukaryota</taxon>
        <taxon>Metamonada</taxon>
        <taxon>Parabasalia</taxon>
        <taxon>Tritrichomonadida</taxon>
        <taxon>Tritrichomonadidae</taxon>
        <taxon>Tritrichomonas</taxon>
    </lineage>
</organism>
<evidence type="ECO:0000256" key="2">
    <source>
        <dbReference type="ARBA" id="ARBA00022679"/>
    </source>
</evidence>
<protein>
    <submittedName>
        <fullName evidence="11">CAMK family protein kinase</fullName>
    </submittedName>
</protein>
<keyword evidence="12" id="KW-1185">Reference proteome</keyword>
<evidence type="ECO:0000256" key="7">
    <source>
        <dbReference type="PIRSR" id="PIRSR630616-2"/>
    </source>
</evidence>
<keyword evidence="5 7" id="KW-0067">ATP-binding</keyword>
<feature type="compositionally biased region" description="Polar residues" evidence="9">
    <location>
        <begin position="64"/>
        <end position="81"/>
    </location>
</feature>
<dbReference type="Gene3D" id="1.10.510.10">
    <property type="entry name" value="Transferase(Phosphotransferase) domain 1"/>
    <property type="match status" value="1"/>
</dbReference>
<evidence type="ECO:0000313" key="12">
    <source>
        <dbReference type="Proteomes" id="UP000179807"/>
    </source>
</evidence>
<evidence type="ECO:0000256" key="9">
    <source>
        <dbReference type="SAM" id="MobiDB-lite"/>
    </source>
</evidence>
<dbReference type="InterPro" id="IPR000719">
    <property type="entry name" value="Prot_kinase_dom"/>
</dbReference>
<feature type="binding site" evidence="7">
    <location>
        <position position="220"/>
    </location>
    <ligand>
        <name>ATP</name>
        <dbReference type="ChEBI" id="CHEBI:30616"/>
    </ligand>
</feature>
<feature type="compositionally biased region" description="Basic and acidic residues" evidence="9">
    <location>
        <begin position="45"/>
        <end position="63"/>
    </location>
</feature>
<dbReference type="InterPro" id="IPR030616">
    <property type="entry name" value="Aur-like"/>
</dbReference>
<evidence type="ECO:0000256" key="6">
    <source>
        <dbReference type="PIRSR" id="PIRSR630616-1"/>
    </source>
</evidence>
<dbReference type="VEuPathDB" id="TrichDB:TRFO_06199"/>
<proteinExistence type="predicted"/>
<evidence type="ECO:0000313" key="11">
    <source>
        <dbReference type="EMBL" id="OHT04757.1"/>
    </source>
</evidence>
<feature type="domain" description="Protein kinase" evidence="10">
    <location>
        <begin position="7"/>
        <end position="331"/>
    </location>
</feature>
<evidence type="ECO:0000256" key="5">
    <source>
        <dbReference type="ARBA" id="ARBA00022840"/>
    </source>
</evidence>
<dbReference type="RefSeq" id="XP_068357893.1">
    <property type="nucleotide sequence ID" value="XM_068492946.1"/>
</dbReference>
<name>A0A1J4K5K6_9EUKA</name>
<dbReference type="InterPro" id="IPR011009">
    <property type="entry name" value="Kinase-like_dom_sf"/>
</dbReference>
<dbReference type="Pfam" id="PF00069">
    <property type="entry name" value="Pkinase"/>
    <property type="match status" value="1"/>
</dbReference>
<feature type="region of interest" description="Disordered" evidence="9">
    <location>
        <begin position="45"/>
        <end position="120"/>
    </location>
</feature>
<dbReference type="GO" id="GO:0004674">
    <property type="term" value="F:protein serine/threonine kinase activity"/>
    <property type="evidence" value="ECO:0007669"/>
    <property type="project" value="UniProtKB-KW"/>
</dbReference>
<dbReference type="PROSITE" id="PS50011">
    <property type="entry name" value="PROTEIN_KINASE_DOM"/>
    <property type="match status" value="1"/>
</dbReference>
<evidence type="ECO:0000256" key="4">
    <source>
        <dbReference type="ARBA" id="ARBA00022777"/>
    </source>
</evidence>
<dbReference type="FunFam" id="1.10.510.10:FF:000571">
    <property type="entry name" value="Maternal embryonic leucine zipper kinase"/>
    <property type="match status" value="1"/>
</dbReference>
<evidence type="ECO:0000259" key="10">
    <source>
        <dbReference type="PROSITE" id="PS50011"/>
    </source>
</evidence>
<sequence length="485" mass="55333">MTNQDRYEIQGLLSSGSYGSTSIAIHKKSGKVVCIKKIIPDHKTQIGKETGNKDNTASKKDSENPTLMDQANISENQPNDISDNDVSENPEIVNKNDSKNDSKSDTDGLTNESNENPQDKIIPEMKEIQILSELDHPCIYSIFDYWIEDDAIYIVLEYLENQTIFEYVNKNGRINEYTARKLFAQLISAISYLHSKNISHRDIKPENLMLDKYYNLRLVDFGLSTTFDAKWPLMSTICGSIAYAPPEMIRGEKYSTSADIWSCGAVLYVMCAGTLPFHGNNLKAIADKVLYEDVKYPSNFSPSLKDLLSKMLEKDPFKRASISMIQNHPWIESSCFSHVNQLMKLTEDFEAIRSVKNIGLDISNIDHRPTLKLHQKENLITDETVAYRIFRRENLTKKLYSFQNLQGFQTKPKLQGIPIDLSSVRKIVSNNKDPSGIMQRRQTMVQMTSRTPLNKTLSLTEKAEMRRRVSHAHMPNTVSSRLVRL</sequence>
<keyword evidence="2" id="KW-0808">Transferase</keyword>
<evidence type="ECO:0000256" key="1">
    <source>
        <dbReference type="ARBA" id="ARBA00022527"/>
    </source>
</evidence>
<keyword evidence="1" id="KW-0723">Serine/threonine-protein kinase</keyword>
<dbReference type="PROSITE" id="PS00108">
    <property type="entry name" value="PROTEIN_KINASE_ST"/>
    <property type="match status" value="1"/>
</dbReference>
<dbReference type="SUPFAM" id="SSF56112">
    <property type="entry name" value="Protein kinase-like (PK-like)"/>
    <property type="match status" value="1"/>
</dbReference>
<dbReference type="InterPro" id="IPR008271">
    <property type="entry name" value="Ser/Thr_kinase_AS"/>
</dbReference>
<dbReference type="EMBL" id="MLAK01000782">
    <property type="protein sequence ID" value="OHT04757.1"/>
    <property type="molecule type" value="Genomic_DNA"/>
</dbReference>
<dbReference type="SMART" id="SM00220">
    <property type="entry name" value="S_TKc"/>
    <property type="match status" value="1"/>
</dbReference>
<gene>
    <name evidence="11" type="ORF">TRFO_06199</name>
</gene>
<keyword evidence="4 11" id="KW-0418">Kinase</keyword>
<dbReference type="Proteomes" id="UP000179807">
    <property type="component" value="Unassembled WGS sequence"/>
</dbReference>
<evidence type="ECO:0000256" key="3">
    <source>
        <dbReference type="ARBA" id="ARBA00022741"/>
    </source>
</evidence>
<evidence type="ECO:0000256" key="8">
    <source>
        <dbReference type="PIRSR" id="PIRSR630616-3"/>
    </source>
</evidence>
<keyword evidence="3 7" id="KW-0547">Nucleotide-binding</keyword>
<dbReference type="Gene3D" id="3.30.200.20">
    <property type="entry name" value="Phosphorylase Kinase, domain 1"/>
    <property type="match status" value="1"/>
</dbReference>
<dbReference type="PANTHER" id="PTHR24350">
    <property type="entry name" value="SERINE/THREONINE-PROTEIN KINASE IAL-RELATED"/>
    <property type="match status" value="1"/>
</dbReference>
<accession>A0A1J4K5K6</accession>
<feature type="active site" description="Proton acceptor" evidence="6">
    <location>
        <position position="202"/>
    </location>
</feature>
<dbReference type="GeneID" id="94827650"/>
<feature type="cross-link" description="Glycyl lysine isopeptide (Lys-Gly) (interchain with G-Cter in SUMO2)" evidence="8">
    <location>
        <position position="204"/>
    </location>
</feature>
<feature type="compositionally biased region" description="Polar residues" evidence="9">
    <location>
        <begin position="107"/>
        <end position="116"/>
    </location>
</feature>
<dbReference type="GO" id="GO:0005524">
    <property type="term" value="F:ATP binding"/>
    <property type="evidence" value="ECO:0007669"/>
    <property type="project" value="UniProtKB-KW"/>
</dbReference>
<dbReference type="OrthoDB" id="63989at2759"/>
<dbReference type="AlphaFoldDB" id="A0A1J4K5K6"/>
<comment type="caution">
    <text evidence="11">The sequence shown here is derived from an EMBL/GenBank/DDBJ whole genome shotgun (WGS) entry which is preliminary data.</text>
</comment>
<feature type="binding site" evidence="7">
    <location>
        <begin position="206"/>
        <end position="207"/>
    </location>
    <ligand>
        <name>ATP</name>
        <dbReference type="ChEBI" id="CHEBI:30616"/>
    </ligand>
</feature>
<feature type="compositionally biased region" description="Basic and acidic residues" evidence="9">
    <location>
        <begin position="94"/>
        <end position="106"/>
    </location>
</feature>
<reference evidence="11" key="1">
    <citation type="submission" date="2016-10" db="EMBL/GenBank/DDBJ databases">
        <authorList>
            <person name="Benchimol M."/>
            <person name="Almeida L.G."/>
            <person name="Vasconcelos A.T."/>
            <person name="Perreira-Neves A."/>
            <person name="Rosa I.A."/>
            <person name="Tasca T."/>
            <person name="Bogo M.R."/>
            <person name="de Souza W."/>
        </authorList>
    </citation>
    <scope>NUCLEOTIDE SEQUENCE [LARGE SCALE GENOMIC DNA]</scope>
    <source>
        <strain evidence="11">K</strain>
    </source>
</reference>